<dbReference type="InterPro" id="IPR036505">
    <property type="entry name" value="Amidase/PGRP_sf"/>
</dbReference>
<proteinExistence type="predicted"/>
<dbReference type="Pfam" id="PF01510">
    <property type="entry name" value="Amidase_2"/>
    <property type="match status" value="1"/>
</dbReference>
<name>A0ABX5N746_9LACO</name>
<protein>
    <submittedName>
        <fullName evidence="3">Amidase</fullName>
    </submittedName>
</protein>
<organism evidence="3 4">
    <name type="scientific">Lactobacillus melliventris</name>
    <dbReference type="NCBI Taxonomy" id="1218507"/>
    <lineage>
        <taxon>Bacteria</taxon>
        <taxon>Bacillati</taxon>
        <taxon>Bacillota</taxon>
        <taxon>Bacilli</taxon>
        <taxon>Lactobacillales</taxon>
        <taxon>Lactobacillaceae</taxon>
        <taxon>Lactobacillus</taxon>
    </lineage>
</organism>
<evidence type="ECO:0000313" key="4">
    <source>
        <dbReference type="Proteomes" id="UP000247698"/>
    </source>
</evidence>
<dbReference type="InterPro" id="IPR024968">
    <property type="entry name" value="SlpA_C_lactobacillus"/>
</dbReference>
<dbReference type="RefSeq" id="WP_110446579.1">
    <property type="nucleotide sequence ID" value="NZ_QGLG01000002.1"/>
</dbReference>
<dbReference type="Proteomes" id="UP000247698">
    <property type="component" value="Unassembled WGS sequence"/>
</dbReference>
<feature type="signal peptide" evidence="1">
    <location>
        <begin position="1"/>
        <end position="20"/>
    </location>
</feature>
<dbReference type="EMBL" id="QGLG01000002">
    <property type="protein sequence ID" value="PXY85168.1"/>
    <property type="molecule type" value="Genomic_DNA"/>
</dbReference>
<comment type="caution">
    <text evidence="3">The sequence shown here is derived from an EMBL/GenBank/DDBJ whole genome shotgun (WGS) entry which is preliminary data.</text>
</comment>
<dbReference type="Gene3D" id="3.40.80.10">
    <property type="entry name" value="Peptidoglycan recognition protein-like"/>
    <property type="match status" value="1"/>
</dbReference>
<dbReference type="CDD" id="cd06583">
    <property type="entry name" value="PGRP"/>
    <property type="match status" value="1"/>
</dbReference>
<evidence type="ECO:0000256" key="1">
    <source>
        <dbReference type="SAM" id="SignalP"/>
    </source>
</evidence>
<dbReference type="SMART" id="SM00644">
    <property type="entry name" value="Ami_2"/>
    <property type="match status" value="1"/>
</dbReference>
<sequence length="382" mass="41958">MKMKKLIAVLALGATVTTMAVPQPVTVQAGTINDTAKQNSYSGVTFAEQILAQEGIKYNDFTAANPINYRNGKPEGVVIHETATPNATARNEAIYFNREWMNIYSYVHAFVDKTGVIQMTTPDYGVWGAGPVANNRFIQVELCEENNLADFAKGVNNDAVYVAQLLHKYNLIPDNAVHDGKGTIWSHHAVSTFLGGTDHTDPDGYFAKWGYSMDDFFELVKYYYDQGASAIPTAPVGSSPVATQVPAPPTPVAPAKKPAVLPKPVATRTLMHNALIYDENGLATDLPTKKAGSKLTIYGNLTINKRKYLQIGINEYVVASNVEGKLRLLGHNAYIYDGNGQRVGTNKLYRGNYVRTYGGRVKIMGRKYYPVDVNQFVKVGNF</sequence>
<feature type="chain" id="PRO_5045501389" evidence="1">
    <location>
        <begin position="21"/>
        <end position="382"/>
    </location>
</feature>
<evidence type="ECO:0000259" key="2">
    <source>
        <dbReference type="SMART" id="SM00644"/>
    </source>
</evidence>
<reference evidence="3 4" key="1">
    <citation type="submission" date="2018-05" db="EMBL/GenBank/DDBJ databases">
        <title>Reference genomes for bee gut microbiota database.</title>
        <authorList>
            <person name="Ellegaard K.M."/>
        </authorList>
    </citation>
    <scope>NUCLEOTIDE SEQUENCE [LARGE SCALE GENOMIC DNA]</scope>
    <source>
        <strain evidence="3 4">ESL0184</strain>
    </source>
</reference>
<evidence type="ECO:0000313" key="3">
    <source>
        <dbReference type="EMBL" id="PXY85168.1"/>
    </source>
</evidence>
<keyword evidence="1" id="KW-0732">Signal</keyword>
<dbReference type="InterPro" id="IPR002502">
    <property type="entry name" value="Amidase_domain"/>
</dbReference>
<accession>A0ABX5N746</accession>
<keyword evidence="4" id="KW-1185">Reference proteome</keyword>
<dbReference type="SUPFAM" id="SSF55846">
    <property type="entry name" value="N-acetylmuramoyl-L-alanine amidase-like"/>
    <property type="match status" value="1"/>
</dbReference>
<dbReference type="Pfam" id="PF03217">
    <property type="entry name" value="SlpA"/>
    <property type="match status" value="1"/>
</dbReference>
<gene>
    <name evidence="3" type="ORF">DK873_08535</name>
</gene>
<feature type="domain" description="N-acetylmuramoyl-L-alanine amidase" evidence="2">
    <location>
        <begin position="62"/>
        <end position="203"/>
    </location>
</feature>